<reference evidence="3" key="2">
    <citation type="submission" date="2012-11" db="EMBL/GenBank/DDBJ databases">
        <authorList>
            <person name="Kuo A."/>
            <person name="Curtis B.A."/>
            <person name="Tanifuji G."/>
            <person name="Burki F."/>
            <person name="Gruber A."/>
            <person name="Irimia M."/>
            <person name="Maruyama S."/>
            <person name="Arias M.C."/>
            <person name="Ball S.G."/>
            <person name="Gile G.H."/>
            <person name="Hirakawa Y."/>
            <person name="Hopkins J.F."/>
            <person name="Rensing S.A."/>
            <person name="Schmutz J."/>
            <person name="Symeonidi A."/>
            <person name="Elias M."/>
            <person name="Eveleigh R.J."/>
            <person name="Herman E.K."/>
            <person name="Klute M.J."/>
            <person name="Nakayama T."/>
            <person name="Obornik M."/>
            <person name="Reyes-Prieto A."/>
            <person name="Armbrust E.V."/>
            <person name="Aves S.J."/>
            <person name="Beiko R.G."/>
            <person name="Coutinho P."/>
            <person name="Dacks J.B."/>
            <person name="Durnford D.G."/>
            <person name="Fast N.M."/>
            <person name="Green B.R."/>
            <person name="Grisdale C."/>
            <person name="Hempe F."/>
            <person name="Henrissat B."/>
            <person name="Hoppner M.P."/>
            <person name="Ishida K.-I."/>
            <person name="Kim E."/>
            <person name="Koreny L."/>
            <person name="Kroth P.G."/>
            <person name="Liu Y."/>
            <person name="Malik S.-B."/>
            <person name="Maier U.G."/>
            <person name="McRose D."/>
            <person name="Mock T."/>
            <person name="Neilson J.A."/>
            <person name="Onodera N.T."/>
            <person name="Poole A.M."/>
            <person name="Pritham E.J."/>
            <person name="Richards T.A."/>
            <person name="Rocap G."/>
            <person name="Roy S.W."/>
            <person name="Sarai C."/>
            <person name="Schaack S."/>
            <person name="Shirato S."/>
            <person name="Slamovits C.H."/>
            <person name="Spencer D.F."/>
            <person name="Suzuki S."/>
            <person name="Worden A.Z."/>
            <person name="Zauner S."/>
            <person name="Barry K."/>
            <person name="Bell C."/>
            <person name="Bharti A.K."/>
            <person name="Crow J.A."/>
            <person name="Grimwood J."/>
            <person name="Kramer R."/>
            <person name="Lindquist E."/>
            <person name="Lucas S."/>
            <person name="Salamov A."/>
            <person name="McFadden G.I."/>
            <person name="Lane C.E."/>
            <person name="Keeling P.J."/>
            <person name="Gray M.W."/>
            <person name="Grigoriev I.V."/>
            <person name="Archibald J.M."/>
        </authorList>
    </citation>
    <scope>NUCLEOTIDE SEQUENCE</scope>
    <source>
        <strain evidence="3">CCMP2712</strain>
    </source>
</reference>
<gene>
    <name evidence="1" type="ORF">GUITHDRAFT_139682</name>
</gene>
<dbReference type="RefSeq" id="XP_005831407.1">
    <property type="nucleotide sequence ID" value="XM_005831350.1"/>
</dbReference>
<dbReference type="Proteomes" id="UP000011087">
    <property type="component" value="Unassembled WGS sequence"/>
</dbReference>
<evidence type="ECO:0000313" key="2">
    <source>
        <dbReference type="EnsemblProtists" id="EKX44427"/>
    </source>
</evidence>
<dbReference type="GeneID" id="17301165"/>
<accession>L1J7X6</accession>
<keyword evidence="3" id="KW-1185">Reference proteome</keyword>
<reference evidence="2" key="3">
    <citation type="submission" date="2015-06" db="UniProtKB">
        <authorList>
            <consortium name="EnsemblProtists"/>
        </authorList>
    </citation>
    <scope>IDENTIFICATION</scope>
</reference>
<dbReference type="AlphaFoldDB" id="L1J7X6"/>
<dbReference type="PROSITE" id="PS51257">
    <property type="entry name" value="PROKAR_LIPOPROTEIN"/>
    <property type="match status" value="1"/>
</dbReference>
<protein>
    <submittedName>
        <fullName evidence="1 2">Uncharacterized protein</fullName>
    </submittedName>
</protein>
<proteinExistence type="predicted"/>
<dbReference type="EMBL" id="JH993004">
    <property type="protein sequence ID" value="EKX44427.1"/>
    <property type="molecule type" value="Genomic_DNA"/>
</dbReference>
<evidence type="ECO:0000313" key="1">
    <source>
        <dbReference type="EMBL" id="EKX44427.1"/>
    </source>
</evidence>
<evidence type="ECO:0000313" key="3">
    <source>
        <dbReference type="Proteomes" id="UP000011087"/>
    </source>
</evidence>
<dbReference type="PaxDb" id="55529-EKX44427"/>
<name>L1J7X6_GUITC</name>
<reference evidence="1 3" key="1">
    <citation type="journal article" date="2012" name="Nature">
        <title>Algal genomes reveal evolutionary mosaicism and the fate of nucleomorphs.</title>
        <authorList>
            <consortium name="DOE Joint Genome Institute"/>
            <person name="Curtis B.A."/>
            <person name="Tanifuji G."/>
            <person name="Burki F."/>
            <person name="Gruber A."/>
            <person name="Irimia M."/>
            <person name="Maruyama S."/>
            <person name="Arias M.C."/>
            <person name="Ball S.G."/>
            <person name="Gile G.H."/>
            <person name="Hirakawa Y."/>
            <person name="Hopkins J.F."/>
            <person name="Kuo A."/>
            <person name="Rensing S.A."/>
            <person name="Schmutz J."/>
            <person name="Symeonidi A."/>
            <person name="Elias M."/>
            <person name="Eveleigh R.J."/>
            <person name="Herman E.K."/>
            <person name="Klute M.J."/>
            <person name="Nakayama T."/>
            <person name="Obornik M."/>
            <person name="Reyes-Prieto A."/>
            <person name="Armbrust E.V."/>
            <person name="Aves S.J."/>
            <person name="Beiko R.G."/>
            <person name="Coutinho P."/>
            <person name="Dacks J.B."/>
            <person name="Durnford D.G."/>
            <person name="Fast N.M."/>
            <person name="Green B.R."/>
            <person name="Grisdale C.J."/>
            <person name="Hempel F."/>
            <person name="Henrissat B."/>
            <person name="Hoppner M.P."/>
            <person name="Ishida K."/>
            <person name="Kim E."/>
            <person name="Koreny L."/>
            <person name="Kroth P.G."/>
            <person name="Liu Y."/>
            <person name="Malik S.B."/>
            <person name="Maier U.G."/>
            <person name="McRose D."/>
            <person name="Mock T."/>
            <person name="Neilson J.A."/>
            <person name="Onodera N.T."/>
            <person name="Poole A.M."/>
            <person name="Pritham E.J."/>
            <person name="Richards T.A."/>
            <person name="Rocap G."/>
            <person name="Roy S.W."/>
            <person name="Sarai C."/>
            <person name="Schaack S."/>
            <person name="Shirato S."/>
            <person name="Slamovits C.H."/>
            <person name="Spencer D.F."/>
            <person name="Suzuki S."/>
            <person name="Worden A.Z."/>
            <person name="Zauner S."/>
            <person name="Barry K."/>
            <person name="Bell C."/>
            <person name="Bharti A.K."/>
            <person name="Crow J.A."/>
            <person name="Grimwood J."/>
            <person name="Kramer R."/>
            <person name="Lindquist E."/>
            <person name="Lucas S."/>
            <person name="Salamov A."/>
            <person name="McFadden G.I."/>
            <person name="Lane C.E."/>
            <person name="Keeling P.J."/>
            <person name="Gray M.W."/>
            <person name="Grigoriev I.V."/>
            <person name="Archibald J.M."/>
        </authorList>
    </citation>
    <scope>NUCLEOTIDE SEQUENCE</scope>
    <source>
        <strain evidence="1 3">CCMP2712</strain>
    </source>
</reference>
<dbReference type="HOGENOM" id="CLU_2175896_0_0_1"/>
<organism evidence="1">
    <name type="scientific">Guillardia theta (strain CCMP2712)</name>
    <name type="common">Cryptophyte</name>
    <dbReference type="NCBI Taxonomy" id="905079"/>
    <lineage>
        <taxon>Eukaryota</taxon>
        <taxon>Cryptophyceae</taxon>
        <taxon>Pyrenomonadales</taxon>
        <taxon>Geminigeraceae</taxon>
        <taxon>Guillardia</taxon>
    </lineage>
</organism>
<dbReference type="KEGG" id="gtt:GUITHDRAFT_139682"/>
<dbReference type="EnsemblProtists" id="EKX44427">
    <property type="protein sequence ID" value="EKX44427"/>
    <property type="gene ID" value="GUITHDRAFT_139682"/>
</dbReference>
<sequence>MRSDQSELGSEIVKRNRKHFSMTYNQTMLAISCRLKGICKMFSDIVKLQKLYLSMLSCPDANGDWTGSFDVDYNLDDEKLDSNQLNYIDPSMGNYDNHWSTTFTVDTCSG</sequence>